<feature type="active site" description="Nucleophile" evidence="7">
    <location>
        <position position="32"/>
    </location>
</feature>
<feature type="site" description="Contributes to redox potential value" evidence="7">
    <location>
        <position position="33"/>
    </location>
</feature>
<feature type="site" description="Deprotonates C-terminal active site Cys" evidence="7">
    <location>
        <position position="26"/>
    </location>
</feature>
<dbReference type="GO" id="GO:0005737">
    <property type="term" value="C:cytoplasm"/>
    <property type="evidence" value="ECO:0007669"/>
    <property type="project" value="TreeGrafter"/>
</dbReference>
<dbReference type="PRINTS" id="PR00421">
    <property type="entry name" value="THIOREDOXIN"/>
</dbReference>
<dbReference type="InterPro" id="IPR005746">
    <property type="entry name" value="Thioredoxin"/>
</dbReference>
<sequence>MIEPKQITDNTFVENVLESKSLVLVDFWAPWCGPCRMVTAVVDEIANEYANQLKVVKMNTDTNPKIASDYGIRSIPTLMLFKDGKRVETVIGAVPKSTLENVINNCLKS</sequence>
<evidence type="ECO:0000256" key="8">
    <source>
        <dbReference type="PIRSR" id="PIRSR000077-4"/>
    </source>
</evidence>
<accession>A0A1C9CDZ1</accession>
<dbReference type="RefSeq" id="YP_009297242.1">
    <property type="nucleotide sequence ID" value="NC_031175.1"/>
</dbReference>
<feature type="disulfide bond" description="Redox-active" evidence="8">
    <location>
        <begin position="32"/>
        <end position="35"/>
    </location>
</feature>
<evidence type="ECO:0000256" key="2">
    <source>
        <dbReference type="ARBA" id="ARBA00022448"/>
    </source>
</evidence>
<evidence type="ECO:0000259" key="9">
    <source>
        <dbReference type="PROSITE" id="PS51352"/>
    </source>
</evidence>
<comment type="similarity">
    <text evidence="6">Belongs to the thioredoxin family.</text>
</comment>
<dbReference type="InterPro" id="IPR013766">
    <property type="entry name" value="Thioredoxin_domain"/>
</dbReference>
<dbReference type="GO" id="GO:0015035">
    <property type="term" value="F:protein-disulfide reductase activity"/>
    <property type="evidence" value="ECO:0007669"/>
    <property type="project" value="InterPro"/>
</dbReference>
<geneLocation type="plastid" evidence="10"/>
<keyword evidence="5 8" id="KW-0676">Redox-active center</keyword>
<comment type="function">
    <text evidence="1">Participates in various redox reactions through the reversible oxidation of its active center dithiol to a disulfide and catalyzes dithiol-disulfide exchange reactions.</text>
</comment>
<dbReference type="InterPro" id="IPR017937">
    <property type="entry name" value="Thioredoxin_CS"/>
</dbReference>
<keyword evidence="3" id="KW-0249">Electron transport</keyword>
<organism evidence="10">
    <name type="scientific">Porphyridium sordidum</name>
    <name type="common">Red alga</name>
    <dbReference type="NCBI Taxonomy" id="28024"/>
    <lineage>
        <taxon>Eukaryota</taxon>
        <taxon>Rhodophyta</taxon>
        <taxon>Bangiophyceae</taxon>
        <taxon>Porphyridiales</taxon>
        <taxon>Porphyridiaceae</taxon>
        <taxon>Porphyridium</taxon>
    </lineage>
</organism>
<proteinExistence type="inferred from homology"/>
<evidence type="ECO:0000256" key="3">
    <source>
        <dbReference type="ARBA" id="ARBA00022982"/>
    </source>
</evidence>
<feature type="active site" description="Nucleophile" evidence="7">
    <location>
        <position position="35"/>
    </location>
</feature>
<evidence type="ECO:0000256" key="7">
    <source>
        <dbReference type="PIRSR" id="PIRSR000077-1"/>
    </source>
</evidence>
<dbReference type="PROSITE" id="PS00194">
    <property type="entry name" value="THIOREDOXIN_1"/>
    <property type="match status" value="1"/>
</dbReference>
<dbReference type="Pfam" id="PF00085">
    <property type="entry name" value="Thioredoxin"/>
    <property type="match status" value="1"/>
</dbReference>
<dbReference type="EMBL" id="KX284720">
    <property type="protein sequence ID" value="AOM66585.1"/>
    <property type="molecule type" value="Genomic_DNA"/>
</dbReference>
<reference evidence="10" key="1">
    <citation type="journal article" date="2016" name="BMC Biol.">
        <title>Parallel evolution of highly conserved plastid genome architecture in red seaweeds and seed plants.</title>
        <authorList>
            <person name="Lee J."/>
            <person name="Cho C.H."/>
            <person name="Park S.I."/>
            <person name="Choi J.W."/>
            <person name="Song H.S."/>
            <person name="West J.A."/>
            <person name="Bhattacharya D."/>
            <person name="Yoon H.S."/>
        </authorList>
    </citation>
    <scope>NUCLEOTIDE SEQUENCE</scope>
</reference>
<gene>
    <name evidence="10" type="primary">trxA</name>
    <name evidence="10" type="ORF">Psor_110</name>
</gene>
<dbReference type="SUPFAM" id="SSF52833">
    <property type="entry name" value="Thioredoxin-like"/>
    <property type="match status" value="1"/>
</dbReference>
<feature type="domain" description="Thioredoxin" evidence="9">
    <location>
        <begin position="1"/>
        <end position="108"/>
    </location>
</feature>
<dbReference type="GeneID" id="29073830"/>
<dbReference type="PANTHER" id="PTHR45663">
    <property type="entry name" value="GEO12009P1"/>
    <property type="match status" value="1"/>
</dbReference>
<name>A0A1C9CDZ1_PORSO</name>
<dbReference type="FunFam" id="3.40.30.10:FF:000001">
    <property type="entry name" value="Thioredoxin"/>
    <property type="match status" value="1"/>
</dbReference>
<feature type="site" description="Contributes to redox potential value" evidence="7">
    <location>
        <position position="34"/>
    </location>
</feature>
<keyword evidence="10" id="KW-0934">Plastid</keyword>
<dbReference type="InterPro" id="IPR036249">
    <property type="entry name" value="Thioredoxin-like_sf"/>
</dbReference>
<dbReference type="PROSITE" id="PS51352">
    <property type="entry name" value="THIOREDOXIN_2"/>
    <property type="match status" value="1"/>
</dbReference>
<keyword evidence="2" id="KW-0813">Transport</keyword>
<evidence type="ECO:0000256" key="6">
    <source>
        <dbReference type="PIRNR" id="PIRNR000077"/>
    </source>
</evidence>
<dbReference type="PANTHER" id="PTHR45663:SF11">
    <property type="entry name" value="GEO12009P1"/>
    <property type="match status" value="1"/>
</dbReference>
<dbReference type="PIRSF" id="PIRSF000077">
    <property type="entry name" value="Thioredoxin"/>
    <property type="match status" value="1"/>
</dbReference>
<dbReference type="Gene3D" id="3.40.30.10">
    <property type="entry name" value="Glutaredoxin"/>
    <property type="match status" value="1"/>
</dbReference>
<evidence type="ECO:0000313" key="10">
    <source>
        <dbReference type="EMBL" id="AOM66585.1"/>
    </source>
</evidence>
<evidence type="ECO:0000256" key="1">
    <source>
        <dbReference type="ARBA" id="ARBA00003318"/>
    </source>
</evidence>
<dbReference type="NCBIfam" id="TIGR01068">
    <property type="entry name" value="thioredoxin"/>
    <property type="match status" value="1"/>
</dbReference>
<dbReference type="CDD" id="cd02947">
    <property type="entry name" value="TRX_family"/>
    <property type="match status" value="1"/>
</dbReference>
<evidence type="ECO:0000256" key="4">
    <source>
        <dbReference type="ARBA" id="ARBA00023157"/>
    </source>
</evidence>
<keyword evidence="4 8" id="KW-1015">Disulfide bond</keyword>
<evidence type="ECO:0000256" key="5">
    <source>
        <dbReference type="ARBA" id="ARBA00023284"/>
    </source>
</evidence>
<dbReference type="AlphaFoldDB" id="A0A1C9CDZ1"/>
<protein>
    <recommendedName>
        <fullName evidence="6">Thioredoxin</fullName>
    </recommendedName>
</protein>